<dbReference type="InterPro" id="IPR029052">
    <property type="entry name" value="Metallo-depent_PP-like"/>
</dbReference>
<name>A0A7W5CER6_9BACL</name>
<dbReference type="EMBL" id="JACHXW010000030">
    <property type="protein sequence ID" value="MBB3155909.1"/>
    <property type="molecule type" value="Genomic_DNA"/>
</dbReference>
<evidence type="ECO:0000313" key="2">
    <source>
        <dbReference type="EMBL" id="MBB3155909.1"/>
    </source>
</evidence>
<dbReference type="InterPro" id="IPR051918">
    <property type="entry name" value="STPP_CPPED1"/>
</dbReference>
<dbReference type="Gene3D" id="3.60.21.10">
    <property type="match status" value="1"/>
</dbReference>
<dbReference type="SUPFAM" id="SSF49899">
    <property type="entry name" value="Concanavalin A-like lectins/glucanases"/>
    <property type="match status" value="1"/>
</dbReference>
<dbReference type="Pfam" id="PF13385">
    <property type="entry name" value="Laminin_G_3"/>
    <property type="match status" value="1"/>
</dbReference>
<dbReference type="SUPFAM" id="SSF56300">
    <property type="entry name" value="Metallo-dependent phosphatases"/>
    <property type="match status" value="1"/>
</dbReference>
<protein>
    <recommendedName>
        <fullName evidence="1">Calcineurin-like phosphoesterase domain-containing protein</fullName>
    </recommendedName>
</protein>
<dbReference type="Pfam" id="PF00149">
    <property type="entry name" value="Metallophos"/>
    <property type="match status" value="1"/>
</dbReference>
<organism evidence="2 3">
    <name type="scientific">Paenibacillus endophyticus</name>
    <dbReference type="NCBI Taxonomy" id="1294268"/>
    <lineage>
        <taxon>Bacteria</taxon>
        <taxon>Bacillati</taxon>
        <taxon>Bacillota</taxon>
        <taxon>Bacilli</taxon>
        <taxon>Bacillales</taxon>
        <taxon>Paenibacillaceae</taxon>
        <taxon>Paenibacillus</taxon>
    </lineage>
</organism>
<gene>
    <name evidence="2" type="ORF">FHS16_006025</name>
</gene>
<accession>A0A7W5CER6</accession>
<evidence type="ECO:0000259" key="1">
    <source>
        <dbReference type="Pfam" id="PF00149"/>
    </source>
</evidence>
<dbReference type="Gene3D" id="2.60.120.200">
    <property type="match status" value="1"/>
</dbReference>
<reference evidence="2 3" key="1">
    <citation type="submission" date="2020-08" db="EMBL/GenBank/DDBJ databases">
        <title>Genomic Encyclopedia of Type Strains, Phase III (KMG-III): the genomes of soil and plant-associated and newly described type strains.</title>
        <authorList>
            <person name="Whitman W."/>
        </authorList>
    </citation>
    <scope>NUCLEOTIDE SEQUENCE [LARGE SCALE GENOMIC DNA]</scope>
    <source>
        <strain evidence="2 3">CECT 8234</strain>
    </source>
</reference>
<dbReference type="AlphaFoldDB" id="A0A7W5CER6"/>
<evidence type="ECO:0000313" key="3">
    <source>
        <dbReference type="Proteomes" id="UP000518605"/>
    </source>
</evidence>
<dbReference type="PANTHER" id="PTHR43143:SF5">
    <property type="entry name" value="SECRETED PROTEIN"/>
    <property type="match status" value="1"/>
</dbReference>
<dbReference type="InterPro" id="IPR013320">
    <property type="entry name" value="ConA-like_dom_sf"/>
</dbReference>
<feature type="domain" description="Calcineurin-like phosphoesterase" evidence="1">
    <location>
        <begin position="308"/>
        <end position="450"/>
    </location>
</feature>
<keyword evidence="3" id="KW-1185">Reference proteome</keyword>
<proteinExistence type="predicted"/>
<dbReference type="PANTHER" id="PTHR43143">
    <property type="entry name" value="METALLOPHOSPHOESTERASE, CALCINEURIN SUPERFAMILY"/>
    <property type="match status" value="1"/>
</dbReference>
<dbReference type="InterPro" id="IPR004843">
    <property type="entry name" value="Calcineurin-like_PHP"/>
</dbReference>
<dbReference type="RefSeq" id="WP_246432031.1">
    <property type="nucleotide sequence ID" value="NZ_CBCSLB010000031.1"/>
</dbReference>
<dbReference type="GO" id="GO:0016787">
    <property type="term" value="F:hydrolase activity"/>
    <property type="evidence" value="ECO:0007669"/>
    <property type="project" value="InterPro"/>
</dbReference>
<comment type="caution">
    <text evidence="2">The sequence shown here is derived from an EMBL/GenBank/DDBJ whole genome shotgun (WGS) entry which is preliminary data.</text>
</comment>
<dbReference type="Proteomes" id="UP000518605">
    <property type="component" value="Unassembled WGS sequence"/>
</dbReference>
<sequence length="587" mass="67050">MKHERAYDAMALKHPFTPLAHWRFSLESVLGGSVKEKDLVIRDESGNGNSIKLAIATTTNTEPVEAVNSMTWEHSGADTFLHFHNDVNDKGNGYYFRTEEHAPLNNEIFDEGFTFEAIIRLPAPFDEKIHSWMGVVTRQGQGAELDRSGEAEVLATMSVSNCKEIQWVSHPMNMRTSTTSWSRYLDEGKWHHIAIVNDTKRTLIYVNGICDYNSPVEPIVGIAAIEGNGWNIGASEWAGRVDSLFSGVIQEIRISGQALHPKDLLSFTAEEELLKGSYTGEPQLTGDNNYHFVFVPDPQMQSYLNPEMLDAQTEWIAKQQHHLQIEMTAFVGDFVHNNDSTVEWNRASSAVLKLDESHSAYMATAGNHDYDDTHAYLRFFGPERFASKAYYKGFSPSRYSSYAIKNAGSYCYLWLLVDMKNLHEDAAWCKEILNKYANYPTILVSHDLIYMLPDGETNVPHQSENGAFIWEQLIFPYEQVFMTVNGHFNGNVHQVRSNKNRQEVIQMLVNYQDRYRGGNGWLRLVEMDEQNNAIKCRSFSPWVAKLSEDTVLQYPDYLFLTGRYDEFELEFNFAARFAFAEQNKGNC</sequence>